<sequence>MLSKEKIERINALARLAKTRELSVDEKKEQESLRKEYIAVFRKSFSKQLDAIEIVD</sequence>
<dbReference type="PANTHER" id="PTHR37300:SF2">
    <property type="entry name" value="UPF0291 PROTEIN BC_1827"/>
    <property type="match status" value="1"/>
</dbReference>
<dbReference type="PANTHER" id="PTHR37300">
    <property type="entry name" value="UPF0291 PROTEIN CBO2609/CLC_2481"/>
    <property type="match status" value="1"/>
</dbReference>
<dbReference type="EMBL" id="FZOJ01000024">
    <property type="protein sequence ID" value="SNS86215.1"/>
    <property type="molecule type" value="Genomic_DNA"/>
</dbReference>
<keyword evidence="1 2" id="KW-0963">Cytoplasm</keyword>
<dbReference type="OrthoDB" id="390105at2"/>
<dbReference type="HAMAP" id="MF_01103">
    <property type="entry name" value="UPF0291"/>
    <property type="match status" value="1"/>
</dbReference>
<protein>
    <recommendedName>
        <fullName evidence="2">UPF0291 protein SAMN05446037_102459</fullName>
    </recommendedName>
</protein>
<gene>
    <name evidence="3" type="ORF">SAMN05446037_102459</name>
</gene>
<reference evidence="3 4" key="1">
    <citation type="submission" date="2017-06" db="EMBL/GenBank/DDBJ databases">
        <authorList>
            <person name="Kim H.J."/>
            <person name="Triplett B.A."/>
        </authorList>
    </citation>
    <scope>NUCLEOTIDE SEQUENCE [LARGE SCALE GENOMIC DNA]</scope>
    <source>
        <strain evidence="3 4">SCA</strain>
    </source>
</reference>
<dbReference type="Gene3D" id="1.10.287.540">
    <property type="entry name" value="Helix hairpin bin"/>
    <property type="match status" value="1"/>
</dbReference>
<dbReference type="AlphaFoldDB" id="A0A239HY61"/>
<dbReference type="InterPro" id="IPR009242">
    <property type="entry name" value="DUF896"/>
</dbReference>
<organism evidence="3 4">
    <name type="scientific">Anaerovirgula multivorans</name>
    <dbReference type="NCBI Taxonomy" id="312168"/>
    <lineage>
        <taxon>Bacteria</taxon>
        <taxon>Bacillati</taxon>
        <taxon>Bacillota</taxon>
        <taxon>Clostridia</taxon>
        <taxon>Peptostreptococcales</taxon>
        <taxon>Natronincolaceae</taxon>
        <taxon>Anaerovirgula</taxon>
    </lineage>
</organism>
<dbReference type="RefSeq" id="WP_089284394.1">
    <property type="nucleotide sequence ID" value="NZ_FZOJ01000024.1"/>
</dbReference>
<name>A0A239HY61_9FIRM</name>
<proteinExistence type="inferred from homology"/>
<dbReference type="Pfam" id="PF05979">
    <property type="entry name" value="DUF896"/>
    <property type="match status" value="1"/>
</dbReference>
<dbReference type="Proteomes" id="UP000198304">
    <property type="component" value="Unassembled WGS sequence"/>
</dbReference>
<dbReference type="GO" id="GO:0005737">
    <property type="term" value="C:cytoplasm"/>
    <property type="evidence" value="ECO:0007669"/>
    <property type="project" value="UniProtKB-SubCell"/>
</dbReference>
<evidence type="ECO:0000313" key="4">
    <source>
        <dbReference type="Proteomes" id="UP000198304"/>
    </source>
</evidence>
<evidence type="ECO:0000256" key="1">
    <source>
        <dbReference type="ARBA" id="ARBA00022490"/>
    </source>
</evidence>
<evidence type="ECO:0000313" key="3">
    <source>
        <dbReference type="EMBL" id="SNS86215.1"/>
    </source>
</evidence>
<keyword evidence="4" id="KW-1185">Reference proteome</keyword>
<evidence type="ECO:0000256" key="2">
    <source>
        <dbReference type="HAMAP-Rule" id="MF_01103"/>
    </source>
</evidence>
<comment type="similarity">
    <text evidence="2">Belongs to the UPF0291 family.</text>
</comment>
<dbReference type="SUPFAM" id="SSF158221">
    <property type="entry name" value="YnzC-like"/>
    <property type="match status" value="1"/>
</dbReference>
<accession>A0A239HY61</accession>
<comment type="subcellular location">
    <subcellularLocation>
        <location evidence="2">Cytoplasm</location>
    </subcellularLocation>
</comment>